<dbReference type="RefSeq" id="XP_031022504.1">
    <property type="nucleotide sequence ID" value="XM_031171534.1"/>
</dbReference>
<feature type="transmembrane region" description="Helical" evidence="6">
    <location>
        <begin position="450"/>
        <end position="471"/>
    </location>
</feature>
<dbReference type="HAMAP" id="MF_00221">
    <property type="entry name" value="NRAMP"/>
    <property type="match status" value="1"/>
</dbReference>
<dbReference type="InterPro" id="IPR001046">
    <property type="entry name" value="NRAMP_fam"/>
</dbReference>
<feature type="transmembrane region" description="Helical" evidence="6">
    <location>
        <begin position="373"/>
        <end position="401"/>
    </location>
</feature>
<dbReference type="GO" id="GO:0005886">
    <property type="term" value="C:plasma membrane"/>
    <property type="evidence" value="ECO:0007669"/>
    <property type="project" value="TreeGrafter"/>
</dbReference>
<comment type="subcellular location">
    <subcellularLocation>
        <location evidence="1">Membrane</location>
        <topology evidence="1">Multi-pass membrane protein</topology>
    </subcellularLocation>
</comment>
<keyword evidence="8" id="KW-1185">Reference proteome</keyword>
<dbReference type="NCBIfam" id="NF037982">
    <property type="entry name" value="Nramp_1"/>
    <property type="match status" value="1"/>
</dbReference>
<dbReference type="PANTHER" id="PTHR11706">
    <property type="entry name" value="SOLUTE CARRIER PROTEIN FAMILY 11 MEMBER"/>
    <property type="match status" value="1"/>
</dbReference>
<reference evidence="7 8" key="1">
    <citation type="journal article" date="2019" name="Sci. Rep.">
        <title>Comparative genomics of chytrid fungi reveal insights into the obligate biotrophic and pathogenic lifestyle of Synchytrium endobioticum.</title>
        <authorList>
            <person name="van de Vossenberg B.T.L.H."/>
            <person name="Warris S."/>
            <person name="Nguyen H.D.T."/>
            <person name="van Gent-Pelzer M.P.E."/>
            <person name="Joly D.L."/>
            <person name="van de Geest H.C."/>
            <person name="Bonants P.J.M."/>
            <person name="Smith D.S."/>
            <person name="Levesque C.A."/>
            <person name="van der Lee T.A.J."/>
        </authorList>
    </citation>
    <scope>NUCLEOTIDE SEQUENCE [LARGE SCALE GENOMIC DNA]</scope>
    <source>
        <strain evidence="7 8">JEL517</strain>
    </source>
</reference>
<dbReference type="AlphaFoldDB" id="A0A507BYR7"/>
<protein>
    <recommendedName>
        <fullName evidence="9">Natural resistance-associated macrophage protein</fullName>
    </recommendedName>
</protein>
<feature type="transmembrane region" description="Helical" evidence="6">
    <location>
        <begin position="331"/>
        <end position="353"/>
    </location>
</feature>
<evidence type="ECO:0000256" key="5">
    <source>
        <dbReference type="SAM" id="MobiDB-lite"/>
    </source>
</evidence>
<sequence>MNAGNKNGSTEPMLNGHASSLAQGLNNNASDATATLEQQPATIYNYGSILNRCPPPISITTARKDTQSDFMSRFKRAMGLFGKFVGPGYLVAIGYFDPGNFATDLQGGSQFEYKLLFVVLLSNLMAVLLQSLCIKLGVVTGKDLASSCRAYLNPYVNIAFYLLCELAIVACDLAEVIGTAVALNLLFGLPLVYGVLITGLDVLIILTGFSAKRQRLYEFIIIVLVTAVALCFIILVIKSEPNWAQVIYGFVPTRQIISDPSFLYIAMGIVGATVMPHNLYLHSNIVMFRAPVIYNHSSDRYDERASDDTSRPLAAKAHLPIALHYTNVDSVLALTIALVVNSSILIVAGATLFKQGKNDVADLSDAHALLVEFLGPSAGVLFAVGLLMAGQSSTFTGTLAGQIVMEGFLGSAWKVPPWARRLITRTLAIIPAVVVAIIRGDGGVNDLLVLSQVILSLQLPFAVIPLVIFTSNKKIMTVKFRQSTEEAETESSLNRDDVDENEERNVASVGPTNDEENDGEAVVVAARKSNSLTRRGSRSSPRDSVDVAASWPPIAPTLVAPVSMSRGASLNTQRSIHIHDVEVTEMCYANGIVMQALAYLIATALTVFNVVLLVQMASGNT</sequence>
<dbReference type="PANTHER" id="PTHR11706:SF101">
    <property type="entry name" value="MANGANESE TRANSPORTER SMF1"/>
    <property type="match status" value="1"/>
</dbReference>
<feature type="transmembrane region" description="Helical" evidence="6">
    <location>
        <begin position="262"/>
        <end position="281"/>
    </location>
</feature>
<evidence type="ECO:0000313" key="7">
    <source>
        <dbReference type="EMBL" id="TPX30954.1"/>
    </source>
</evidence>
<comment type="caution">
    <text evidence="7">The sequence shown here is derived from an EMBL/GenBank/DDBJ whole genome shotgun (WGS) entry which is preliminary data.</text>
</comment>
<feature type="transmembrane region" description="Helical" evidence="6">
    <location>
        <begin position="159"/>
        <end position="185"/>
    </location>
</feature>
<dbReference type="Proteomes" id="UP000319731">
    <property type="component" value="Unassembled WGS sequence"/>
</dbReference>
<evidence type="ECO:0000313" key="8">
    <source>
        <dbReference type="Proteomes" id="UP000319731"/>
    </source>
</evidence>
<dbReference type="NCBIfam" id="TIGR01197">
    <property type="entry name" value="nramp"/>
    <property type="match status" value="1"/>
</dbReference>
<evidence type="ECO:0008006" key="9">
    <source>
        <dbReference type="Google" id="ProtNLM"/>
    </source>
</evidence>
<dbReference type="GO" id="GO:0034755">
    <property type="term" value="P:iron ion transmembrane transport"/>
    <property type="evidence" value="ECO:0007669"/>
    <property type="project" value="TreeGrafter"/>
</dbReference>
<evidence type="ECO:0000256" key="2">
    <source>
        <dbReference type="ARBA" id="ARBA00022692"/>
    </source>
</evidence>
<feature type="transmembrane region" description="Helical" evidence="6">
    <location>
        <begin position="116"/>
        <end position="138"/>
    </location>
</feature>
<organism evidence="7 8">
    <name type="scientific">Synchytrium microbalum</name>
    <dbReference type="NCBI Taxonomy" id="1806994"/>
    <lineage>
        <taxon>Eukaryota</taxon>
        <taxon>Fungi</taxon>
        <taxon>Fungi incertae sedis</taxon>
        <taxon>Chytridiomycota</taxon>
        <taxon>Chytridiomycota incertae sedis</taxon>
        <taxon>Chytridiomycetes</taxon>
        <taxon>Synchytriales</taxon>
        <taxon>Synchytriaceae</taxon>
        <taxon>Synchytrium</taxon>
    </lineage>
</organism>
<feature type="transmembrane region" description="Helical" evidence="6">
    <location>
        <begin position="596"/>
        <end position="617"/>
    </location>
</feature>
<feature type="region of interest" description="Disordered" evidence="5">
    <location>
        <begin position="485"/>
        <end position="520"/>
    </location>
</feature>
<dbReference type="STRING" id="1806994.A0A507BYR7"/>
<dbReference type="GeneID" id="42006831"/>
<dbReference type="GO" id="GO:0005384">
    <property type="term" value="F:manganese ion transmembrane transporter activity"/>
    <property type="evidence" value="ECO:0007669"/>
    <property type="project" value="TreeGrafter"/>
</dbReference>
<feature type="transmembrane region" description="Helical" evidence="6">
    <location>
        <begin position="216"/>
        <end position="237"/>
    </location>
</feature>
<feature type="region of interest" description="Disordered" evidence="5">
    <location>
        <begin position="1"/>
        <end position="20"/>
    </location>
</feature>
<dbReference type="GO" id="GO:0015086">
    <property type="term" value="F:cadmium ion transmembrane transporter activity"/>
    <property type="evidence" value="ECO:0007669"/>
    <property type="project" value="TreeGrafter"/>
</dbReference>
<dbReference type="Pfam" id="PF01566">
    <property type="entry name" value="Nramp"/>
    <property type="match status" value="1"/>
</dbReference>
<evidence type="ECO:0000256" key="6">
    <source>
        <dbReference type="SAM" id="Phobius"/>
    </source>
</evidence>
<dbReference type="EMBL" id="QEAO01000053">
    <property type="protein sequence ID" value="TPX30954.1"/>
    <property type="molecule type" value="Genomic_DNA"/>
</dbReference>
<keyword evidence="2 6" id="KW-0812">Transmembrane</keyword>
<dbReference type="GO" id="GO:0030026">
    <property type="term" value="P:intracellular manganese ion homeostasis"/>
    <property type="evidence" value="ECO:0007669"/>
    <property type="project" value="TreeGrafter"/>
</dbReference>
<keyword evidence="3 6" id="KW-1133">Transmembrane helix</keyword>
<feature type="transmembrane region" description="Helical" evidence="6">
    <location>
        <begin position="77"/>
        <end position="96"/>
    </location>
</feature>
<evidence type="ECO:0000256" key="1">
    <source>
        <dbReference type="ARBA" id="ARBA00004141"/>
    </source>
</evidence>
<feature type="transmembrane region" description="Helical" evidence="6">
    <location>
        <begin position="422"/>
        <end position="438"/>
    </location>
</feature>
<accession>A0A507BYR7</accession>
<name>A0A507BYR7_9FUNG</name>
<evidence type="ECO:0000256" key="3">
    <source>
        <dbReference type="ARBA" id="ARBA00022989"/>
    </source>
</evidence>
<dbReference type="OrthoDB" id="409173at2759"/>
<proteinExistence type="inferred from homology"/>
<dbReference type="NCBIfam" id="NF001923">
    <property type="entry name" value="PRK00701.1"/>
    <property type="match status" value="1"/>
</dbReference>
<feature type="transmembrane region" description="Helical" evidence="6">
    <location>
        <begin position="191"/>
        <end position="209"/>
    </location>
</feature>
<dbReference type="PRINTS" id="PR00447">
    <property type="entry name" value="NATRESASSCMP"/>
</dbReference>
<gene>
    <name evidence="7" type="ORF">SmJEL517_g05608</name>
</gene>
<evidence type="ECO:0000256" key="4">
    <source>
        <dbReference type="ARBA" id="ARBA00023136"/>
    </source>
</evidence>
<keyword evidence="4 6" id="KW-0472">Membrane</keyword>